<name>A0A934IP37_9HYPH</name>
<dbReference type="Proteomes" id="UP000609531">
    <property type="component" value="Unassembled WGS sequence"/>
</dbReference>
<keyword evidence="1" id="KW-0812">Transmembrane</keyword>
<protein>
    <submittedName>
        <fullName evidence="2">Uncharacterized protein</fullName>
    </submittedName>
</protein>
<evidence type="ECO:0000313" key="3">
    <source>
        <dbReference type="Proteomes" id="UP000609531"/>
    </source>
</evidence>
<dbReference type="AlphaFoldDB" id="A0A934IP37"/>
<keyword evidence="1" id="KW-0472">Membrane</keyword>
<keyword evidence="3" id="KW-1185">Reference proteome</keyword>
<evidence type="ECO:0000313" key="2">
    <source>
        <dbReference type="EMBL" id="MBJ3775958.1"/>
    </source>
</evidence>
<feature type="transmembrane region" description="Helical" evidence="1">
    <location>
        <begin position="37"/>
        <end position="61"/>
    </location>
</feature>
<sequence length="88" mass="9572">MIRIIITQLVLFALPFVAFFVYRLTTHGWTGARVATMGRAAFALTVIGGLLVIGGFVYFAMTSGTSEGVYVPAQYRDGKLIPGGFRPR</sequence>
<dbReference type="RefSeq" id="WP_198881854.1">
    <property type="nucleotide sequence ID" value="NZ_JAEKJA010000007.1"/>
</dbReference>
<feature type="transmembrane region" description="Helical" evidence="1">
    <location>
        <begin position="6"/>
        <end position="25"/>
    </location>
</feature>
<dbReference type="EMBL" id="JAEKJA010000007">
    <property type="protein sequence ID" value="MBJ3775958.1"/>
    <property type="molecule type" value="Genomic_DNA"/>
</dbReference>
<evidence type="ECO:0000256" key="1">
    <source>
        <dbReference type="SAM" id="Phobius"/>
    </source>
</evidence>
<gene>
    <name evidence="2" type="ORF">JCR33_09690</name>
</gene>
<dbReference type="InterPro" id="IPR046093">
    <property type="entry name" value="DUF6111"/>
</dbReference>
<reference evidence="2" key="1">
    <citation type="submission" date="2020-12" db="EMBL/GenBank/DDBJ databases">
        <title>Bacterial taxonomy.</title>
        <authorList>
            <person name="Pan X."/>
        </authorList>
    </citation>
    <scope>NUCLEOTIDE SEQUENCE</scope>
    <source>
        <strain evidence="2">B2012</strain>
    </source>
</reference>
<accession>A0A934IP37</accession>
<dbReference type="Pfam" id="PF19606">
    <property type="entry name" value="DUF6111"/>
    <property type="match status" value="1"/>
</dbReference>
<comment type="caution">
    <text evidence="2">The sequence shown here is derived from an EMBL/GenBank/DDBJ whole genome shotgun (WGS) entry which is preliminary data.</text>
</comment>
<organism evidence="2 3">
    <name type="scientific">Acuticoccus mangrovi</name>
    <dbReference type="NCBI Taxonomy" id="2796142"/>
    <lineage>
        <taxon>Bacteria</taxon>
        <taxon>Pseudomonadati</taxon>
        <taxon>Pseudomonadota</taxon>
        <taxon>Alphaproteobacteria</taxon>
        <taxon>Hyphomicrobiales</taxon>
        <taxon>Amorphaceae</taxon>
        <taxon>Acuticoccus</taxon>
    </lineage>
</organism>
<proteinExistence type="predicted"/>
<keyword evidence="1" id="KW-1133">Transmembrane helix</keyword>